<evidence type="ECO:0000256" key="1">
    <source>
        <dbReference type="SAM" id="MobiDB-lite"/>
    </source>
</evidence>
<dbReference type="Pfam" id="PF03646">
    <property type="entry name" value="FlaG"/>
    <property type="match status" value="1"/>
</dbReference>
<gene>
    <name evidence="2" type="ORF">HNQ80_002540</name>
</gene>
<organism evidence="2 3">
    <name type="scientific">Anaerosolibacter carboniphilus</name>
    <dbReference type="NCBI Taxonomy" id="1417629"/>
    <lineage>
        <taxon>Bacteria</taxon>
        <taxon>Bacillati</taxon>
        <taxon>Bacillota</taxon>
        <taxon>Clostridia</taxon>
        <taxon>Peptostreptococcales</taxon>
        <taxon>Thermotaleaceae</taxon>
        <taxon>Anaerosolibacter</taxon>
    </lineage>
</organism>
<dbReference type="PANTHER" id="PTHR37166:SF1">
    <property type="entry name" value="PROTEIN FLAG"/>
    <property type="match status" value="1"/>
</dbReference>
<reference evidence="2 3" key="1">
    <citation type="submission" date="2020-08" db="EMBL/GenBank/DDBJ databases">
        <title>Genomic Encyclopedia of Type Strains, Phase IV (KMG-IV): sequencing the most valuable type-strain genomes for metagenomic binning, comparative biology and taxonomic classification.</title>
        <authorList>
            <person name="Goeker M."/>
        </authorList>
    </citation>
    <scope>NUCLEOTIDE SEQUENCE [LARGE SCALE GENOMIC DNA]</scope>
    <source>
        <strain evidence="2 3">DSM 103526</strain>
    </source>
</reference>
<accession>A0A841KWQ1</accession>
<sequence length="118" mass="12982">MRIESSISNAVDINSPNQRQGQASNGQQGTGEGEIVQAATSNFPGEKQLIAEIERANKDLNIKSTNLKFSIHEKTKAILVKVVDSETKEVVREIPSEKILDMVASMLERTGLFVDKKI</sequence>
<feature type="compositionally biased region" description="Polar residues" evidence="1">
    <location>
        <begin position="1"/>
        <end position="27"/>
    </location>
</feature>
<dbReference type="RefSeq" id="WP_184310974.1">
    <property type="nucleotide sequence ID" value="NZ_JACHEN010000014.1"/>
</dbReference>
<name>A0A841KWQ1_9FIRM</name>
<keyword evidence="2" id="KW-0969">Cilium</keyword>
<keyword evidence="2" id="KW-0282">Flagellum</keyword>
<evidence type="ECO:0000313" key="3">
    <source>
        <dbReference type="Proteomes" id="UP000579281"/>
    </source>
</evidence>
<keyword evidence="3" id="KW-1185">Reference proteome</keyword>
<feature type="region of interest" description="Disordered" evidence="1">
    <location>
        <begin position="1"/>
        <end position="34"/>
    </location>
</feature>
<proteinExistence type="predicted"/>
<comment type="caution">
    <text evidence="2">The sequence shown here is derived from an EMBL/GenBank/DDBJ whole genome shotgun (WGS) entry which is preliminary data.</text>
</comment>
<dbReference type="PANTHER" id="PTHR37166">
    <property type="entry name" value="PROTEIN FLAG"/>
    <property type="match status" value="1"/>
</dbReference>
<dbReference type="Proteomes" id="UP000579281">
    <property type="component" value="Unassembled WGS sequence"/>
</dbReference>
<dbReference type="InterPro" id="IPR035924">
    <property type="entry name" value="FlaG-like_sf"/>
</dbReference>
<evidence type="ECO:0000313" key="2">
    <source>
        <dbReference type="EMBL" id="MBB6216440.1"/>
    </source>
</evidence>
<dbReference type="EMBL" id="JACHEN010000014">
    <property type="protein sequence ID" value="MBB6216440.1"/>
    <property type="molecule type" value="Genomic_DNA"/>
</dbReference>
<dbReference type="SUPFAM" id="SSF160214">
    <property type="entry name" value="FlaG-like"/>
    <property type="match status" value="1"/>
</dbReference>
<dbReference type="InterPro" id="IPR005186">
    <property type="entry name" value="FlaG"/>
</dbReference>
<keyword evidence="2" id="KW-0966">Cell projection</keyword>
<protein>
    <submittedName>
        <fullName evidence="2">Flagellar protein FlaG</fullName>
    </submittedName>
</protein>
<dbReference type="Gene3D" id="3.30.160.170">
    <property type="entry name" value="FlaG-like"/>
    <property type="match status" value="1"/>
</dbReference>
<dbReference type="AlphaFoldDB" id="A0A841KWQ1"/>